<name>A0A8X8KQ38_9RHOB</name>
<dbReference type="InterPro" id="IPR002177">
    <property type="entry name" value="DPS_DNA-bd"/>
</dbReference>
<evidence type="ECO:0000313" key="5">
    <source>
        <dbReference type="Proteomes" id="UP000484076"/>
    </source>
</evidence>
<evidence type="ECO:0000259" key="3">
    <source>
        <dbReference type="Pfam" id="PF00210"/>
    </source>
</evidence>
<comment type="similarity">
    <text evidence="1 2">Belongs to the Dps family.</text>
</comment>
<dbReference type="PROSITE" id="PS00818">
    <property type="entry name" value="DPS_1"/>
    <property type="match status" value="1"/>
</dbReference>
<gene>
    <name evidence="4" type="ORF">GEU84_015380</name>
</gene>
<proteinExistence type="inferred from homology"/>
<dbReference type="InterPro" id="IPR012347">
    <property type="entry name" value="Ferritin-like"/>
</dbReference>
<dbReference type="Gene3D" id="1.20.1260.10">
    <property type="match status" value="1"/>
</dbReference>
<dbReference type="PRINTS" id="PR01346">
    <property type="entry name" value="HELNAPAPROT"/>
</dbReference>
<dbReference type="InterPro" id="IPR008331">
    <property type="entry name" value="Ferritin_DPS_dom"/>
</dbReference>
<reference evidence="4" key="1">
    <citation type="submission" date="2020-05" db="EMBL/GenBank/DDBJ databases">
        <title>Fertoebacter nigrum gen. nov., sp. nov., a new member of the family Rhodobacteraceae.</title>
        <authorList>
            <person name="Szuroczki S."/>
            <person name="Abbaszade G."/>
            <person name="Buni D."/>
            <person name="Schumann P."/>
            <person name="Toth E."/>
        </authorList>
    </citation>
    <scope>NUCLEOTIDE SEQUENCE</scope>
    <source>
        <strain evidence="4">RG-N-1a</strain>
    </source>
</reference>
<feature type="domain" description="Ferritin/DPS" evidence="3">
    <location>
        <begin position="26"/>
        <end position="162"/>
    </location>
</feature>
<evidence type="ECO:0000256" key="2">
    <source>
        <dbReference type="RuleBase" id="RU003875"/>
    </source>
</evidence>
<organism evidence="4 5">
    <name type="scientific">Fertoeibacter niger</name>
    <dbReference type="NCBI Taxonomy" id="2656921"/>
    <lineage>
        <taxon>Bacteria</taxon>
        <taxon>Pseudomonadati</taxon>
        <taxon>Pseudomonadota</taxon>
        <taxon>Alphaproteobacteria</taxon>
        <taxon>Rhodobacterales</taxon>
        <taxon>Paracoccaceae</taxon>
        <taxon>Fertoeibacter</taxon>
    </lineage>
</organism>
<dbReference type="InterPro" id="IPR009078">
    <property type="entry name" value="Ferritin-like_SF"/>
</dbReference>
<dbReference type="RefSeq" id="WP_152827539.1">
    <property type="nucleotide sequence ID" value="NZ_WHUT02000009.1"/>
</dbReference>
<dbReference type="CDD" id="cd01043">
    <property type="entry name" value="DPS"/>
    <property type="match status" value="1"/>
</dbReference>
<dbReference type="GO" id="GO:0008199">
    <property type="term" value="F:ferric iron binding"/>
    <property type="evidence" value="ECO:0007669"/>
    <property type="project" value="InterPro"/>
</dbReference>
<sequence>MADAMDVVAKAATVKTGVRDVKPVAKGLAEILADTYRLIFKTHAYHWNVEGPMFFSVHNLTEMQYEDMFKAADAVAERIRALGQLAPMRMADIMKASVIADLPDQPSAQMMVEDLAKDHEKIATRLHAVVELAEDHKDPVTADLLTGRSAFHEKAAWMLRATAK</sequence>
<accession>A0A8X8KQ38</accession>
<dbReference type="EMBL" id="WHUT02000009">
    <property type="protein sequence ID" value="NUB45780.1"/>
    <property type="molecule type" value="Genomic_DNA"/>
</dbReference>
<keyword evidence="5" id="KW-1185">Reference proteome</keyword>
<dbReference type="PANTHER" id="PTHR42932">
    <property type="entry name" value="GENERAL STRESS PROTEIN 20U"/>
    <property type="match status" value="1"/>
</dbReference>
<evidence type="ECO:0000256" key="1">
    <source>
        <dbReference type="ARBA" id="ARBA00009497"/>
    </source>
</evidence>
<dbReference type="AlphaFoldDB" id="A0A8X8KQ38"/>
<dbReference type="PIRSF" id="PIRSF005900">
    <property type="entry name" value="Dps"/>
    <property type="match status" value="1"/>
</dbReference>
<evidence type="ECO:0000313" key="4">
    <source>
        <dbReference type="EMBL" id="NUB45780.1"/>
    </source>
</evidence>
<dbReference type="PANTHER" id="PTHR42932:SF3">
    <property type="entry name" value="DNA PROTECTION DURING STARVATION PROTEIN"/>
    <property type="match status" value="1"/>
</dbReference>
<comment type="caution">
    <text evidence="4">The sequence shown here is derived from an EMBL/GenBank/DDBJ whole genome shotgun (WGS) entry which is preliminary data.</text>
</comment>
<dbReference type="Proteomes" id="UP000484076">
    <property type="component" value="Unassembled WGS sequence"/>
</dbReference>
<dbReference type="SUPFAM" id="SSF47240">
    <property type="entry name" value="Ferritin-like"/>
    <property type="match status" value="1"/>
</dbReference>
<dbReference type="InterPro" id="IPR023188">
    <property type="entry name" value="DPS_DNA-bd_CS"/>
</dbReference>
<dbReference type="GO" id="GO:0016722">
    <property type="term" value="F:oxidoreductase activity, acting on metal ions"/>
    <property type="evidence" value="ECO:0007669"/>
    <property type="project" value="InterPro"/>
</dbReference>
<protein>
    <submittedName>
        <fullName evidence="4">DNA starvation/stationary phase protection protein</fullName>
    </submittedName>
</protein>
<dbReference type="Pfam" id="PF00210">
    <property type="entry name" value="Ferritin"/>
    <property type="match status" value="1"/>
</dbReference>